<evidence type="ECO:0000259" key="4">
    <source>
        <dbReference type="Pfam" id="PF18741"/>
    </source>
</evidence>
<dbReference type="InterPro" id="IPR027417">
    <property type="entry name" value="P-loop_NTPase"/>
</dbReference>
<dbReference type="InterPro" id="IPR047187">
    <property type="entry name" value="SF1_C_Upf1"/>
</dbReference>
<accession>A0ABU0L261</accession>
<dbReference type="GO" id="GO:0004386">
    <property type="term" value="F:helicase activity"/>
    <property type="evidence" value="ECO:0007669"/>
    <property type="project" value="UniProtKB-KW"/>
</dbReference>
<name>A0ABU0L261_9BACL</name>
<sequence length="1850" mass="213218">MASIDVRIDNWKKRLLDLGKRNRLINYRETKRSSIRIIFPDLDELFANLVLNENSLEFPFQYEDFNGDDLDEMEGSLISLGDIKTDQSLKEQQKTLRNLRNKAKIALEEQGINILYLSFGFLKWTESTGSDQVITSPIVLVPVSITLESISSPFVLLLAEDEIVVNPTLKYKMEHDFGVILPDFDAHEDNIREYLKNINKFITKNKWEVVNETGLSLLSFLKINMYEDLDKNQDRMKAHPFLVALSGDKGQIKTLPMEFNAYDHDKKTRAIDTYQVVDADSSQQDAILYAKKGISFVLQGPPGTGKSQTITNIIAESLAEGKSVLFVSEKMAALEVVYKRLSQVGLTEFCLNLHSHKASKKGVLDDLGKTLALNKFRIQDDTFSQLDLLEKQRDKLNRYVAELHTPIQPLNQTLYYITGKLAKLYESPDIIFSIDDLRGTTSEKLNDYTFLLGEFSKTIGKMSGDYTLNPWRNCIIAMVSHELRHDIETYLRKLSPKFDMLTEQFKLINDYYEFNRKSSLIAVNELIEILEVSEKSPGIPVQWVTGQDITALIEQAEKYLNLKMEYEKHHKKLTDFHHTGYFNLNAEFLKTQILSTISTLKLSLNETSFPHEQDIVKLSNSVINGLTSISEKITLSYGAAKSITEIFDISNKYTFSGLESLCTLLDHVIMNPKPTEAWFDPSKYSAVKKVYNEARNKYSQINGLIHSVTDRFDSEIFELDFHTMLRKFKVEYSSWFKVFNKNYRKDKKLIRSLYKGNSKKIDDQNIITILSELKEIQDRKSWLQENDNLLRELLGSHYLGELTDWERLNDSLDQFSIIIDWFSKDSVPEKLKNFLCSSETNSQGNRELFEKVGLIKESDILLTLQKVFSFTTEFEKMGISDLLEIITNAIKLFQQLERLYTEITKYSNQEISYDEAIDHLSRLEILQLIDHTIEDENESLKKKYENFFIGGIQTDWNSILDSLSWTGKLKEINEKYTLPQSFIIGICSNTNFVKKVSESLERLKSSYSQIEVEWKWYADLFVNKEELQQIALSDISLKINNCLNNISSLEEWIDFRSCRDKCNKEGLSEYVQKVEELKIDKDLIVDAFLKRFYRLWVDSVILKFPTVNTFRSRSHAEIIQDFSRLDLSQLSLARTRVKERLVSKLPDPNLPTTSIDEVGILKRELSKQRKLLPLRKLFKSIPNLMLTLKPCVMMSPLSVSLFLEADKYKFDLVIFDEASQVCTEDAIGAIMRGKQVIIAGDNKQLPPTSFFSANTSEADYDIDSVDEKGEYDDSDAFESILDESIVVLPERTLRWHYRSRHEHLIAFSNAKIYNYNLITFPSHIDKVPDHGVEYIYVENGVYDRGGKKCNVNEALEVAKLVLNHFDKFPNRSLGVVTFSESQQQAVETALRQLRLQNQDYERYFNEEKEEAFFIKNLENVQGDERDTIIFSIGYAKDPHGVMYMNFGPLSRDGGYRRLNVAITRAKYNVKLVGSIRPTDIKLESTKAEGVKMLRSYIEFAMNGPEVLQQELSYSDTVNVDSPFEESVYDFLLKQGYRVSTQVGCSGYRIDLAVKHPTLNGRFVLGVECDGATYHSARTARERDRLRQTVLEDIGWKIYRIWSTDWIKDPVTEGKKLLEAVEKATKEYVETGFKPKESEDRLSSPKINIEVLEKPMSNDDIQYDNPYSFAYYKEANIHEVKRNSDNTDYFTKVIHHVVQIEHPIHFELLCKRVAGLFGNQKVTVKIRKSVSFLIDNYLEQKLIRKGEFIWIKDKENLSVRIPLSNDIAVRAIHHICTEELSAAMHKIVSNSIGITSNDLYLVTARAFGFSRTGGNILQAMENACQHLIQTGVVQNLDGKIVLLADKYLYKS</sequence>
<dbReference type="InterPro" id="IPR041677">
    <property type="entry name" value="DNA2/NAM7_AAA_11"/>
</dbReference>
<gene>
    <name evidence="5" type="ORF">QOZ95_003951</name>
</gene>
<dbReference type="InterPro" id="IPR045055">
    <property type="entry name" value="DNA2/NAM7-like"/>
</dbReference>
<comment type="caution">
    <text evidence="5">The sequence shown here is derived from an EMBL/GenBank/DDBJ whole genome shotgun (WGS) entry which is preliminary data.</text>
</comment>
<keyword evidence="5" id="KW-0378">Hydrolase</keyword>
<reference evidence="5 6" key="1">
    <citation type="submission" date="2023-07" db="EMBL/GenBank/DDBJ databases">
        <title>Genomic Encyclopedia of Type Strains, Phase IV (KMG-IV): sequencing the most valuable type-strain genomes for metagenomic binning, comparative biology and taxonomic classification.</title>
        <authorList>
            <person name="Goeker M."/>
        </authorList>
    </citation>
    <scope>NUCLEOTIDE SEQUENCE [LARGE SCALE GENOMIC DNA]</scope>
    <source>
        <strain evidence="5 6">DSM 14914</strain>
    </source>
</reference>
<dbReference type="Pfam" id="PF13087">
    <property type="entry name" value="AAA_12"/>
    <property type="match status" value="1"/>
</dbReference>
<dbReference type="Proteomes" id="UP001242811">
    <property type="component" value="Unassembled WGS sequence"/>
</dbReference>
<keyword evidence="5" id="KW-0255">Endonuclease</keyword>
<dbReference type="EMBL" id="JAUSWA010000026">
    <property type="protein sequence ID" value="MDQ0495769.1"/>
    <property type="molecule type" value="Genomic_DNA"/>
</dbReference>
<organism evidence="5 6">
    <name type="scientific">Paenibacillus brasilensis</name>
    <dbReference type="NCBI Taxonomy" id="128574"/>
    <lineage>
        <taxon>Bacteria</taxon>
        <taxon>Bacillati</taxon>
        <taxon>Bacillota</taxon>
        <taxon>Bacilli</taxon>
        <taxon>Bacillales</taxon>
        <taxon>Paenibacillaceae</taxon>
        <taxon>Paenibacillus</taxon>
    </lineage>
</organism>
<feature type="domain" description="Restriction endonuclease type II-like" evidence="4">
    <location>
        <begin position="1523"/>
        <end position="1619"/>
    </location>
</feature>
<dbReference type="Gene3D" id="3.40.50.300">
    <property type="entry name" value="P-loop containing nucleotide triphosphate hydrolases"/>
    <property type="match status" value="3"/>
</dbReference>
<dbReference type="PANTHER" id="PTHR10887">
    <property type="entry name" value="DNA2/NAM7 HELICASE FAMILY"/>
    <property type="match status" value="1"/>
</dbReference>
<dbReference type="InterPro" id="IPR025103">
    <property type="entry name" value="DUF4011"/>
</dbReference>
<dbReference type="Gene3D" id="3.40.960.10">
    <property type="entry name" value="VSR Endonuclease"/>
    <property type="match status" value="1"/>
</dbReference>
<proteinExistence type="predicted"/>
<dbReference type="InterPro" id="IPR041679">
    <property type="entry name" value="DNA2/NAM7-like_C"/>
</dbReference>
<keyword evidence="5" id="KW-0347">Helicase</keyword>
<dbReference type="SUPFAM" id="SSF52540">
    <property type="entry name" value="P-loop containing nucleoside triphosphate hydrolases"/>
    <property type="match status" value="3"/>
</dbReference>
<feature type="domain" description="DNA2/NAM7 helicase-like C-terminal" evidence="3">
    <location>
        <begin position="1289"/>
        <end position="1474"/>
    </location>
</feature>
<evidence type="ECO:0000313" key="6">
    <source>
        <dbReference type="Proteomes" id="UP001242811"/>
    </source>
</evidence>
<dbReference type="GO" id="GO:0004519">
    <property type="term" value="F:endonuclease activity"/>
    <property type="evidence" value="ECO:0007669"/>
    <property type="project" value="UniProtKB-KW"/>
</dbReference>
<protein>
    <submittedName>
        <fullName evidence="5">Superfamily I DNA and/or RNA helicase/very-short-patch-repair endonuclease</fullName>
    </submittedName>
</protein>
<keyword evidence="6" id="KW-1185">Reference proteome</keyword>
<keyword evidence="5" id="KW-0540">Nuclease</keyword>
<evidence type="ECO:0000259" key="2">
    <source>
        <dbReference type="Pfam" id="PF13086"/>
    </source>
</evidence>
<dbReference type="CDD" id="cd18808">
    <property type="entry name" value="SF1_C_Upf1"/>
    <property type="match status" value="1"/>
</dbReference>
<feature type="domain" description="DUF3320" evidence="1">
    <location>
        <begin position="1688"/>
        <end position="1727"/>
    </location>
</feature>
<dbReference type="SUPFAM" id="SSF52980">
    <property type="entry name" value="Restriction endonuclease-like"/>
    <property type="match status" value="1"/>
</dbReference>
<evidence type="ECO:0000259" key="3">
    <source>
        <dbReference type="Pfam" id="PF13087"/>
    </source>
</evidence>
<evidence type="ECO:0000313" key="5">
    <source>
        <dbReference type="EMBL" id="MDQ0495769.1"/>
    </source>
</evidence>
<dbReference type="Pfam" id="PF11784">
    <property type="entry name" value="DUF3320"/>
    <property type="match status" value="1"/>
</dbReference>
<dbReference type="Pfam" id="PF13195">
    <property type="entry name" value="DUF4011"/>
    <property type="match status" value="1"/>
</dbReference>
<dbReference type="InterPro" id="IPR011335">
    <property type="entry name" value="Restrct_endonuc-II-like"/>
</dbReference>
<keyword evidence="5" id="KW-0067">ATP-binding</keyword>
<keyword evidence="5" id="KW-0547">Nucleotide-binding</keyword>
<dbReference type="InterPro" id="IPR021754">
    <property type="entry name" value="DUF3320"/>
</dbReference>
<evidence type="ECO:0000259" key="1">
    <source>
        <dbReference type="Pfam" id="PF11784"/>
    </source>
</evidence>
<dbReference type="RefSeq" id="WP_152380511.1">
    <property type="nucleotide sequence ID" value="NZ_CP045298.1"/>
</dbReference>
<dbReference type="Pfam" id="PF13086">
    <property type="entry name" value="AAA_11"/>
    <property type="match status" value="1"/>
</dbReference>
<dbReference type="Pfam" id="PF18741">
    <property type="entry name" value="MTES_1575"/>
    <property type="match status" value="1"/>
</dbReference>
<dbReference type="InterPro" id="IPR049468">
    <property type="entry name" value="Restrct_endonuc-II-like_dom"/>
</dbReference>
<feature type="domain" description="DNA2/NAM7 helicase helicase" evidence="2">
    <location>
        <begin position="1205"/>
        <end position="1249"/>
    </location>
</feature>
<dbReference type="PANTHER" id="PTHR10887:SF530">
    <property type="entry name" value="SUPERFAMILY I DNA HELICASES"/>
    <property type="match status" value="1"/>
</dbReference>